<sequence length="482" mass="49838">MTKPIPNVHRRRPLLLSLVGILLLASCAGADDEEGVATARGVNPTFCRAFTDLIASSRAADEKSITDGAVGQRLERDARAVLEVVPDDAPGEVTTFLGALAELAELSQVWTNPATGGIKQEYVDDFQRLTGVLLGDEPKAAGRFVAERCPGMAIPGDGPLKGLGGSGGAAGPAGASPAGSAARPATVTALLEDGPAGVYERVKIDVGRVTATDADPTTASAPNAPATGTSSLLVAVDLTATTSARNVFSAADFRLERPDGAPISAQTLVDKGSEPSSLQLRGRDSVRATVAFRTDSLVRDLGGYALRVDRDERVPAVLPLSGPVPAPPYPTAFEAGATGAFTSKFTATCTDRYQTTVRSAGADLDGDLGSFGGVKRAERGRRWVTVVLQVTNVTPPGRSNFEKLCDSSSGNYATVELRLQADGRAVAPANPRLFEQIPIGSSAERTHVFEVDATARSLGLTGPSGEVLGRWSVNLPAAPGEG</sequence>
<evidence type="ECO:0000256" key="1">
    <source>
        <dbReference type="SAM" id="SignalP"/>
    </source>
</evidence>
<dbReference type="AlphaFoldDB" id="A0A6J4HJZ5"/>
<protein>
    <recommendedName>
        <fullName evidence="3">DUF4352 domain-containing protein</fullName>
    </recommendedName>
</protein>
<gene>
    <name evidence="2" type="ORF">AVDCRST_MAG76-996</name>
</gene>
<dbReference type="PROSITE" id="PS51257">
    <property type="entry name" value="PROKAR_LIPOPROTEIN"/>
    <property type="match status" value="1"/>
</dbReference>
<evidence type="ECO:0008006" key="3">
    <source>
        <dbReference type="Google" id="ProtNLM"/>
    </source>
</evidence>
<accession>A0A6J4HJZ5</accession>
<feature type="chain" id="PRO_5026876251" description="DUF4352 domain-containing protein" evidence="1">
    <location>
        <begin position="31"/>
        <end position="482"/>
    </location>
</feature>
<keyword evidence="1" id="KW-0732">Signal</keyword>
<name>A0A6J4HJZ5_9ACTN</name>
<proteinExistence type="predicted"/>
<reference evidence="2" key="1">
    <citation type="submission" date="2020-02" db="EMBL/GenBank/DDBJ databases">
        <authorList>
            <person name="Meier V. D."/>
        </authorList>
    </citation>
    <scope>NUCLEOTIDE SEQUENCE</scope>
    <source>
        <strain evidence="2">AVDCRST_MAG76</strain>
    </source>
</reference>
<organism evidence="2">
    <name type="scientific">uncultured Acidimicrobiales bacterium</name>
    <dbReference type="NCBI Taxonomy" id="310071"/>
    <lineage>
        <taxon>Bacteria</taxon>
        <taxon>Bacillati</taxon>
        <taxon>Actinomycetota</taxon>
        <taxon>Acidimicrobiia</taxon>
        <taxon>Acidimicrobiales</taxon>
        <taxon>environmental samples</taxon>
    </lineage>
</organism>
<evidence type="ECO:0000313" key="2">
    <source>
        <dbReference type="EMBL" id="CAA9226751.1"/>
    </source>
</evidence>
<dbReference type="EMBL" id="CADCSZ010000059">
    <property type="protein sequence ID" value="CAA9226751.1"/>
    <property type="molecule type" value="Genomic_DNA"/>
</dbReference>
<feature type="signal peptide" evidence="1">
    <location>
        <begin position="1"/>
        <end position="30"/>
    </location>
</feature>